<organism evidence="2 4">
    <name type="scientific">Pseudoalteromonas phenolica</name>
    <dbReference type="NCBI Taxonomy" id="161398"/>
    <lineage>
        <taxon>Bacteria</taxon>
        <taxon>Pseudomonadati</taxon>
        <taxon>Pseudomonadota</taxon>
        <taxon>Gammaproteobacteria</taxon>
        <taxon>Alteromonadales</taxon>
        <taxon>Pseudoalteromonadaceae</taxon>
        <taxon>Pseudoalteromonas</taxon>
    </lineage>
</organism>
<dbReference type="RefSeq" id="WP_130256906.1">
    <property type="nucleotide sequence ID" value="NZ_PNCM01000003.1"/>
</dbReference>
<reference evidence="3" key="4">
    <citation type="submission" date="2019-09" db="EMBL/GenBank/DDBJ databases">
        <title>Co-occurence of chitin degradation, pigmentation and bioactivity in marine Pseudoalteromonas.</title>
        <authorList>
            <person name="Sonnenschein E.C."/>
            <person name="Bech P.K."/>
        </authorList>
    </citation>
    <scope>NUCLEOTIDE SEQUENCE</scope>
    <source>
        <strain evidence="3">S1189</strain>
    </source>
</reference>
<evidence type="ECO:0000313" key="3">
    <source>
        <dbReference type="EMBL" id="TMP84001.1"/>
    </source>
</evidence>
<dbReference type="EMBL" id="PPSX01000085">
    <property type="protein sequence ID" value="RZQ51641.1"/>
    <property type="molecule type" value="Genomic_DNA"/>
</dbReference>
<evidence type="ECO:0000256" key="1">
    <source>
        <dbReference type="SAM" id="SignalP"/>
    </source>
</evidence>
<dbReference type="Proteomes" id="UP000291338">
    <property type="component" value="Unassembled WGS sequence"/>
</dbReference>
<feature type="signal peptide" evidence="1">
    <location>
        <begin position="1"/>
        <end position="22"/>
    </location>
</feature>
<evidence type="ECO:0000313" key="5">
    <source>
        <dbReference type="Proteomes" id="UP000307362"/>
    </source>
</evidence>
<accession>A0A4Q7IJ58</accession>
<reference evidence="3 5" key="1">
    <citation type="submission" date="2017-12" db="EMBL/GenBank/DDBJ databases">
        <authorList>
            <person name="Paulsen S."/>
            <person name="Gram L.K."/>
        </authorList>
    </citation>
    <scope>NUCLEOTIDE SEQUENCE [LARGE SCALE GENOMIC DNA]</scope>
    <source>
        <strain evidence="3 5">S1189</strain>
    </source>
</reference>
<sequence length="148" mass="17018">MNRILKILAVLFLLFAVAPSSAEQFAHAQNNVQSQTNYQSLFEVEVGDEFSSQQQSQNHHITADDSGLFSIVERPSQQQAIRFLHPKQQSEFILVFELMSDTYISEIRLQTDKLEQPWYQCNTRPNHGFIDACKPANLVYKAQLTYHA</sequence>
<reference evidence="2 4" key="2">
    <citation type="submission" date="2018-01" db="EMBL/GenBank/DDBJ databases">
        <title>Co-occurrence of chitin degradation, pigmentation and bioactivity in marine Pseudoalteromonas.</title>
        <authorList>
            <person name="Paulsen S."/>
            <person name="Gram L."/>
            <person name="Machado H."/>
        </authorList>
    </citation>
    <scope>NUCLEOTIDE SEQUENCE [LARGE SCALE GENOMIC DNA]</scope>
    <source>
        <strain evidence="2 4">S3898</strain>
    </source>
</reference>
<comment type="caution">
    <text evidence="2">The sequence shown here is derived from an EMBL/GenBank/DDBJ whole genome shotgun (WGS) entry which is preliminary data.</text>
</comment>
<feature type="chain" id="PRO_5036357399" evidence="1">
    <location>
        <begin position="23"/>
        <end position="148"/>
    </location>
</feature>
<protein>
    <submittedName>
        <fullName evidence="2">Uncharacterized protein</fullName>
    </submittedName>
</protein>
<proteinExistence type="predicted"/>
<dbReference type="OrthoDB" id="6385425at2"/>
<evidence type="ECO:0000313" key="4">
    <source>
        <dbReference type="Proteomes" id="UP000291338"/>
    </source>
</evidence>
<dbReference type="EMBL" id="PNCM01000003">
    <property type="protein sequence ID" value="TMP84001.1"/>
    <property type="molecule type" value="Genomic_DNA"/>
</dbReference>
<name>A0A4Q7IJ58_9GAMM</name>
<reference evidence="5" key="3">
    <citation type="submission" date="2019-06" db="EMBL/GenBank/DDBJ databases">
        <title>Co-occurence of chitin degradation, pigmentation and bioactivity in marine Pseudoalteromonas.</title>
        <authorList>
            <person name="Sonnenschein E.C."/>
            <person name="Bech P.K."/>
        </authorList>
    </citation>
    <scope>NUCLEOTIDE SEQUENCE [LARGE SCALE GENOMIC DNA]</scope>
    <source>
        <strain evidence="5">S1189</strain>
    </source>
</reference>
<gene>
    <name evidence="2" type="ORF">C1E23_18100</name>
    <name evidence="3" type="ORF">CWB73_00620</name>
</gene>
<dbReference type="Proteomes" id="UP000307362">
    <property type="component" value="Unassembled WGS sequence"/>
</dbReference>
<evidence type="ECO:0000313" key="2">
    <source>
        <dbReference type="EMBL" id="RZQ51641.1"/>
    </source>
</evidence>
<keyword evidence="1" id="KW-0732">Signal</keyword>
<dbReference type="AlphaFoldDB" id="A0A4Q7IJ58"/>